<reference evidence="1" key="1">
    <citation type="submission" date="2024-06" db="EMBL/GenBank/DDBJ databases">
        <authorList>
            <person name="Al-Khalidi N."/>
            <person name="Al-Zurfi S.M."/>
            <person name="Lahuf A."/>
        </authorList>
    </citation>
    <scope>NUCLEOTIDE SEQUENCE</scope>
    <source>
        <strain evidence="1">Karbala-1</strain>
    </source>
</reference>
<evidence type="ECO:0000313" key="1">
    <source>
        <dbReference type="EMBL" id="XCO72506.1"/>
    </source>
</evidence>
<dbReference type="AlphaFoldDB" id="A0AAU8MLT9"/>
<organism evidence="1">
    <name type="scientific">Wolbachia endosymbiont of Ephestia elutella</name>
    <dbReference type="NCBI Taxonomy" id="3231696"/>
    <lineage>
        <taxon>Bacteria</taxon>
        <taxon>Pseudomonadati</taxon>
        <taxon>Pseudomonadota</taxon>
        <taxon>Alphaproteobacteria</taxon>
        <taxon>Rickettsiales</taxon>
        <taxon>Anaplasmataceae</taxon>
        <taxon>Wolbachieae</taxon>
        <taxon>Wolbachia</taxon>
    </lineage>
</organism>
<protein>
    <submittedName>
        <fullName evidence="1">Uncharacterized protein</fullName>
    </submittedName>
</protein>
<sequence length="109" mass="12622">MLIRKASDIDLLLNSNKVIHGHKAEWMILDFLLNGTQVDLGARNIDQAIEIANSIASCYFGCECIFVDVQDKNFAEQVHKFIETCINESDSNIRVFELKFQSNRFNYRY</sequence>
<gene>
    <name evidence="1" type="ORF">ABS251_05085</name>
</gene>
<name>A0AAU8MLT9_9RICK</name>
<dbReference type="EMBL" id="CP159923">
    <property type="protein sequence ID" value="XCO72506.1"/>
    <property type="molecule type" value="Genomic_DNA"/>
</dbReference>
<accession>A0AAU8MLT9</accession>
<proteinExistence type="predicted"/>